<evidence type="ECO:0000313" key="3">
    <source>
        <dbReference type="Proteomes" id="UP001608902"/>
    </source>
</evidence>
<reference evidence="2 3" key="1">
    <citation type="submission" date="2024-08" db="EMBL/GenBank/DDBJ databases">
        <title>Gnathostoma spinigerum genome.</title>
        <authorList>
            <person name="Gonzalez-Bertolin B."/>
            <person name="Monzon S."/>
            <person name="Zaballos A."/>
            <person name="Jimenez P."/>
            <person name="Dekumyoy P."/>
            <person name="Varona S."/>
            <person name="Cuesta I."/>
            <person name="Sumanam S."/>
            <person name="Adisakwattana P."/>
            <person name="Gasser R.B."/>
            <person name="Hernandez-Gonzalez A."/>
            <person name="Young N.D."/>
            <person name="Perteguer M.J."/>
        </authorList>
    </citation>
    <scope>NUCLEOTIDE SEQUENCE [LARGE SCALE GENOMIC DNA]</scope>
    <source>
        <strain evidence="2">AL3</strain>
        <tissue evidence="2">Liver</tissue>
    </source>
</reference>
<feature type="region of interest" description="Disordered" evidence="1">
    <location>
        <begin position="135"/>
        <end position="163"/>
    </location>
</feature>
<dbReference type="EMBL" id="JBGFUD010023706">
    <property type="protein sequence ID" value="MFH4984929.1"/>
    <property type="molecule type" value="Genomic_DNA"/>
</dbReference>
<feature type="compositionally biased region" description="Polar residues" evidence="1">
    <location>
        <begin position="150"/>
        <end position="163"/>
    </location>
</feature>
<evidence type="ECO:0000313" key="2">
    <source>
        <dbReference type="EMBL" id="MFH4984929.1"/>
    </source>
</evidence>
<dbReference type="AlphaFoldDB" id="A0ABD6EY69"/>
<name>A0ABD6EY69_9BILA</name>
<sequence length="257" mass="29397">MFELDLGAFELVEGMTAEELLSSTEPIIFHRDIPVHSVHRETVQTEIALQNLMTAPESLLTPSIPPTFVGDNYCFVVDGENVSTADIMSDEHWWRHTGKPSKYYYSDDLRTFRRVNCITAKGRIMSATLVKHASPASSHIHSPGSSRSGTTCANSASRHSLTSNKPDTLPLSCIYKVTRVYSFWKTCTAFHRIVTMISRGMEDEQSANDFFRKRLFVQYLWRNAKPSDKARVQREFDPSKQRLLKICRHSIPRRECH</sequence>
<feature type="compositionally biased region" description="Low complexity" evidence="1">
    <location>
        <begin position="135"/>
        <end position="149"/>
    </location>
</feature>
<gene>
    <name evidence="2" type="ORF">AB6A40_011638</name>
</gene>
<organism evidence="2 3">
    <name type="scientific">Gnathostoma spinigerum</name>
    <dbReference type="NCBI Taxonomy" id="75299"/>
    <lineage>
        <taxon>Eukaryota</taxon>
        <taxon>Metazoa</taxon>
        <taxon>Ecdysozoa</taxon>
        <taxon>Nematoda</taxon>
        <taxon>Chromadorea</taxon>
        <taxon>Rhabditida</taxon>
        <taxon>Spirurina</taxon>
        <taxon>Gnathostomatomorpha</taxon>
        <taxon>Gnathostomatoidea</taxon>
        <taxon>Gnathostomatidae</taxon>
        <taxon>Gnathostoma</taxon>
    </lineage>
</organism>
<protein>
    <submittedName>
        <fullName evidence="2">Uncharacterized protein</fullName>
    </submittedName>
</protein>
<accession>A0ABD6EY69</accession>
<keyword evidence="3" id="KW-1185">Reference proteome</keyword>
<evidence type="ECO:0000256" key="1">
    <source>
        <dbReference type="SAM" id="MobiDB-lite"/>
    </source>
</evidence>
<dbReference type="Proteomes" id="UP001608902">
    <property type="component" value="Unassembled WGS sequence"/>
</dbReference>
<proteinExistence type="predicted"/>
<comment type="caution">
    <text evidence="2">The sequence shown here is derived from an EMBL/GenBank/DDBJ whole genome shotgun (WGS) entry which is preliminary data.</text>
</comment>